<keyword evidence="9" id="KW-1185">Reference proteome</keyword>
<dbReference type="SUPFAM" id="SSF161098">
    <property type="entry name" value="MetI-like"/>
    <property type="match status" value="1"/>
</dbReference>
<evidence type="ECO:0000256" key="4">
    <source>
        <dbReference type="ARBA" id="ARBA00023136"/>
    </source>
</evidence>
<feature type="region of interest" description="Disordered" evidence="6">
    <location>
        <begin position="1"/>
        <end position="28"/>
    </location>
</feature>
<dbReference type="eggNOG" id="arCOG00748">
    <property type="taxonomic scope" value="Archaea"/>
</dbReference>
<feature type="domain" description="ABC transmembrane type-1" evidence="7">
    <location>
        <begin position="116"/>
        <end position="306"/>
    </location>
</feature>
<feature type="transmembrane region" description="Helical" evidence="5">
    <location>
        <begin position="152"/>
        <end position="173"/>
    </location>
</feature>
<evidence type="ECO:0000313" key="8">
    <source>
        <dbReference type="EMBL" id="ELZ28057.1"/>
    </source>
</evidence>
<dbReference type="Gene3D" id="1.10.3720.10">
    <property type="entry name" value="MetI-like"/>
    <property type="match status" value="1"/>
</dbReference>
<evidence type="ECO:0000259" key="7">
    <source>
        <dbReference type="PROSITE" id="PS50928"/>
    </source>
</evidence>
<feature type="compositionally biased region" description="Basic and acidic residues" evidence="6">
    <location>
        <begin position="19"/>
        <end position="28"/>
    </location>
</feature>
<feature type="transmembrane region" description="Helical" evidence="5">
    <location>
        <begin position="52"/>
        <end position="73"/>
    </location>
</feature>
<dbReference type="Proteomes" id="UP000011513">
    <property type="component" value="Unassembled WGS sequence"/>
</dbReference>
<evidence type="ECO:0000256" key="6">
    <source>
        <dbReference type="SAM" id="MobiDB-lite"/>
    </source>
</evidence>
<proteinExistence type="inferred from homology"/>
<sequence>MNDQESDDKVDLEELFDSSVEHEPTPMGERVRRTADLTLVAPARVALTDWRAVVGTLILFGFFLAGTAGVVLVDRPTSGDAPILAPPFQNLNYILGTDTFGQPIGAQLIHATPAMFKMIFAGAVVSIGVAALVGLLSGFMRGTVVDTVLMSVTDIVITIPGLPLVIVLMAIFAPKNPYVVGVLLGLDNWPGLARTVRSQVLSIRQESYVEASRIMGLSTGTILRRDLLGQLMPYITINSALASRRIIFESVGLYFLGILPFTTFNWGVLMNLAYKGGALNRPQMLHWLIFPMVTIFLMSFGLVLFSQGMDSVFNVRLRARHASTTSDNSAMDQGQGDGDV</sequence>
<evidence type="ECO:0000256" key="3">
    <source>
        <dbReference type="ARBA" id="ARBA00022989"/>
    </source>
</evidence>
<gene>
    <name evidence="8" type="ORF">C474_16189</name>
</gene>
<keyword evidence="2 5" id="KW-0812">Transmembrane</keyword>
<feature type="transmembrane region" description="Helical" evidence="5">
    <location>
        <begin position="285"/>
        <end position="306"/>
    </location>
</feature>
<dbReference type="OrthoDB" id="312811at2157"/>
<protein>
    <submittedName>
        <fullName evidence="8">Binding-protein-dependent transporters inner membrane component</fullName>
    </submittedName>
</protein>
<dbReference type="PATRIC" id="fig|1227487.5.peg.3211"/>
<name>M0D070_HALPD</name>
<reference evidence="8 9" key="1">
    <citation type="journal article" date="2014" name="PLoS Genet.">
        <title>Phylogenetically driven sequencing of extremely halophilic archaea reveals strategies for static and dynamic osmo-response.</title>
        <authorList>
            <person name="Becker E.A."/>
            <person name="Seitzer P.M."/>
            <person name="Tritt A."/>
            <person name="Larsen D."/>
            <person name="Krusor M."/>
            <person name="Yao A.I."/>
            <person name="Wu D."/>
            <person name="Madern D."/>
            <person name="Eisen J.A."/>
            <person name="Darling A.E."/>
            <person name="Facciotti M.T."/>
        </authorList>
    </citation>
    <scope>NUCLEOTIDE SEQUENCE [LARGE SCALE GENOMIC DNA]</scope>
    <source>
        <strain evidence="8 9">JCM 14848</strain>
    </source>
</reference>
<dbReference type="InterPro" id="IPR035906">
    <property type="entry name" value="MetI-like_sf"/>
</dbReference>
<evidence type="ECO:0000313" key="9">
    <source>
        <dbReference type="Proteomes" id="UP000011513"/>
    </source>
</evidence>
<comment type="similarity">
    <text evidence="5">Belongs to the binding-protein-dependent transport system permease family.</text>
</comment>
<dbReference type="CDD" id="cd06261">
    <property type="entry name" value="TM_PBP2"/>
    <property type="match status" value="1"/>
</dbReference>
<dbReference type="InterPro" id="IPR000515">
    <property type="entry name" value="MetI-like"/>
</dbReference>
<dbReference type="RefSeq" id="WP_008388600.1">
    <property type="nucleotide sequence ID" value="NZ_AOIV01000038.1"/>
</dbReference>
<keyword evidence="3 5" id="KW-1133">Transmembrane helix</keyword>
<accession>M0D070</accession>
<evidence type="ECO:0000256" key="1">
    <source>
        <dbReference type="ARBA" id="ARBA00004141"/>
    </source>
</evidence>
<evidence type="ECO:0000256" key="2">
    <source>
        <dbReference type="ARBA" id="ARBA00022692"/>
    </source>
</evidence>
<organism evidence="8 9">
    <name type="scientific">Halogeometricum pallidum JCM 14848</name>
    <dbReference type="NCBI Taxonomy" id="1227487"/>
    <lineage>
        <taxon>Archaea</taxon>
        <taxon>Methanobacteriati</taxon>
        <taxon>Methanobacteriota</taxon>
        <taxon>Stenosarchaea group</taxon>
        <taxon>Halobacteria</taxon>
        <taxon>Halobacteriales</taxon>
        <taxon>Haloferacaceae</taxon>
        <taxon>Halogeometricum</taxon>
    </lineage>
</organism>
<feature type="transmembrane region" description="Helical" evidence="5">
    <location>
        <begin position="118"/>
        <end position="140"/>
    </location>
</feature>
<dbReference type="PROSITE" id="PS50928">
    <property type="entry name" value="ABC_TM1"/>
    <property type="match status" value="1"/>
</dbReference>
<dbReference type="InParanoid" id="M0D070"/>
<feature type="transmembrane region" description="Helical" evidence="5">
    <location>
        <begin position="251"/>
        <end position="273"/>
    </location>
</feature>
<comment type="caution">
    <text evidence="8">The sequence shown here is derived from an EMBL/GenBank/DDBJ whole genome shotgun (WGS) entry which is preliminary data.</text>
</comment>
<keyword evidence="5" id="KW-0813">Transport</keyword>
<dbReference type="GO" id="GO:0055085">
    <property type="term" value="P:transmembrane transport"/>
    <property type="evidence" value="ECO:0007669"/>
    <property type="project" value="InterPro"/>
</dbReference>
<dbReference type="AlphaFoldDB" id="M0D070"/>
<dbReference type="PANTHER" id="PTHR42729">
    <property type="entry name" value="OLIGO/DIPEPTIDE TRANSPORT, PERMEASE PROTEIN (DPPC-2)"/>
    <property type="match status" value="1"/>
</dbReference>
<comment type="subcellular location">
    <subcellularLocation>
        <location evidence="5">Cell membrane</location>
        <topology evidence="5">Multi-pass membrane protein</topology>
    </subcellularLocation>
    <subcellularLocation>
        <location evidence="1">Membrane</location>
        <topology evidence="1">Multi-pass membrane protein</topology>
    </subcellularLocation>
</comment>
<feature type="compositionally biased region" description="Acidic residues" evidence="6">
    <location>
        <begin position="1"/>
        <end position="16"/>
    </location>
</feature>
<keyword evidence="4 5" id="KW-0472">Membrane</keyword>
<dbReference type="PANTHER" id="PTHR42729:SF1">
    <property type="entry name" value="OLIGO_DIPEPTIDE TRANSPORT, PERMEASE PROTEIN (DPPC-2)"/>
    <property type="match status" value="1"/>
</dbReference>
<dbReference type="GO" id="GO:0005886">
    <property type="term" value="C:plasma membrane"/>
    <property type="evidence" value="ECO:0007669"/>
    <property type="project" value="UniProtKB-SubCell"/>
</dbReference>
<evidence type="ECO:0000256" key="5">
    <source>
        <dbReference type="RuleBase" id="RU363032"/>
    </source>
</evidence>
<dbReference type="EMBL" id="AOIV01000038">
    <property type="protein sequence ID" value="ELZ28057.1"/>
    <property type="molecule type" value="Genomic_DNA"/>
</dbReference>
<dbReference type="Pfam" id="PF00528">
    <property type="entry name" value="BPD_transp_1"/>
    <property type="match status" value="1"/>
</dbReference>